<evidence type="ECO:0000259" key="3">
    <source>
        <dbReference type="Pfam" id="PF25502"/>
    </source>
</evidence>
<accession>A0A2U1Q9Q1</accession>
<dbReference type="OrthoDB" id="1909634at2759"/>
<dbReference type="Proteomes" id="UP000245207">
    <property type="component" value="Unassembled WGS sequence"/>
</dbReference>
<gene>
    <name evidence="4" type="ORF">CTI12_AA056850</name>
</gene>
<evidence type="ECO:0000256" key="1">
    <source>
        <dbReference type="SAM" id="MobiDB-lite"/>
    </source>
</evidence>
<reference evidence="4 5" key="1">
    <citation type="journal article" date="2018" name="Mol. Plant">
        <title>The genome of Artemisia annua provides insight into the evolution of Asteraceae family and artemisinin biosynthesis.</title>
        <authorList>
            <person name="Shen Q."/>
            <person name="Zhang L."/>
            <person name="Liao Z."/>
            <person name="Wang S."/>
            <person name="Yan T."/>
            <person name="Shi P."/>
            <person name="Liu M."/>
            <person name="Fu X."/>
            <person name="Pan Q."/>
            <person name="Wang Y."/>
            <person name="Lv Z."/>
            <person name="Lu X."/>
            <person name="Zhang F."/>
            <person name="Jiang W."/>
            <person name="Ma Y."/>
            <person name="Chen M."/>
            <person name="Hao X."/>
            <person name="Li L."/>
            <person name="Tang Y."/>
            <person name="Lv G."/>
            <person name="Zhou Y."/>
            <person name="Sun X."/>
            <person name="Brodelius P.E."/>
            <person name="Rose J.K.C."/>
            <person name="Tang K."/>
        </authorList>
    </citation>
    <scope>NUCLEOTIDE SEQUENCE [LARGE SCALE GENOMIC DNA]</scope>
    <source>
        <strain evidence="5">cv. Huhao1</strain>
        <tissue evidence="4">Leaf</tissue>
    </source>
</reference>
<organism evidence="4 5">
    <name type="scientific">Artemisia annua</name>
    <name type="common">Sweet wormwood</name>
    <dbReference type="NCBI Taxonomy" id="35608"/>
    <lineage>
        <taxon>Eukaryota</taxon>
        <taxon>Viridiplantae</taxon>
        <taxon>Streptophyta</taxon>
        <taxon>Embryophyta</taxon>
        <taxon>Tracheophyta</taxon>
        <taxon>Spermatophyta</taxon>
        <taxon>Magnoliopsida</taxon>
        <taxon>eudicotyledons</taxon>
        <taxon>Gunneridae</taxon>
        <taxon>Pentapetalae</taxon>
        <taxon>asterids</taxon>
        <taxon>campanulids</taxon>
        <taxon>Asterales</taxon>
        <taxon>Asteraceae</taxon>
        <taxon>Asteroideae</taxon>
        <taxon>Anthemideae</taxon>
        <taxon>Artemisiinae</taxon>
        <taxon>Artemisia</taxon>
    </lineage>
</organism>
<sequence>MGFFEGAMDIDLPTEIGPTEETVEALMEYLVGPLLPLKQTDITKKSLSEAQHQSVAKQVHAAAVLYNYYHLNQHRDLEFLKFDQFCNLAIMFKPSILHYMKYMSPSDRPTLTEPATQLSPTEKAIMDACNISETLLDASANVSSMIQEWPITKVAVLLIDSKKENCFLKFNDGVWSVIEKDLYPEESTNGIETKKSKKRKLSLMKKYDEEGEVGLQQLVFSAVKEEAGIDSGELQVLESHVVYSLSQAKTATRFYIVQSTKSINEDNLVPIQDAIYSLQGPVVTKSAGSWVITPVVEYYYLLPYADIVSKFFSRGSNGIPHQAIEGSAAPNIILGSLKSCNNVEIKSKLNSVNINISNISKEEPRDSKVAKKTHESNKQDTATIATTTLEPVNKVADDVNTSGSIESLFDQKVTETEYSTGNRITGANIANVKPEDMIGSSGVESSKQTHESKKTHETIKQDTTTTTTVEPASKVADAVITSGSIESPFDQKVKETENSTGNRITGVNIDNVKQDDMNGSRRAESSNSSSGANNKDIDKPPVSLCKENQNTKPQTPLKVYRHEKRTISNKKEEKDLKTKPIECQVEKIDGEKKPCVVSPHEDNKSLTVNHALVAVQQKNDGSLEDFKFTVDAKRSELSEAALRALLNKRQKLFNQQHLIESELALCDKKIQAIMNSGIGDCLDLKLEAVIDCCNEICQQNDTQAQDHTNVHVGSSLPLSVPSSGKSLSEAQLTLRKACQELDDICLSNKWMLPTYRTTRSDGGFVANVSLKGTNFECSGLSAMLPSVQEARNSAATNVITKLQQLANEHNNPQL</sequence>
<dbReference type="Pfam" id="PF25502">
    <property type="entry name" value="DUF7915"/>
    <property type="match status" value="1"/>
</dbReference>
<feature type="domain" description="DUF7913" evidence="2">
    <location>
        <begin position="16"/>
        <end position="135"/>
    </location>
</feature>
<evidence type="ECO:0000313" key="5">
    <source>
        <dbReference type="Proteomes" id="UP000245207"/>
    </source>
</evidence>
<feature type="region of interest" description="Disordered" evidence="1">
    <location>
        <begin position="489"/>
        <end position="557"/>
    </location>
</feature>
<dbReference type="EMBL" id="PKPP01000289">
    <property type="protein sequence ID" value="PWA94735.1"/>
    <property type="molecule type" value="Genomic_DNA"/>
</dbReference>
<proteinExistence type="predicted"/>
<dbReference type="InterPro" id="IPR057235">
    <property type="entry name" value="DUF7913"/>
</dbReference>
<dbReference type="InterPro" id="IPR057237">
    <property type="entry name" value="DUF7915"/>
</dbReference>
<dbReference type="PANTHER" id="PTHR33913">
    <property type="entry name" value="ALEURONE LAYER MORPHOGENESIS PROTEIN"/>
    <property type="match status" value="1"/>
</dbReference>
<feature type="region of interest" description="Disordered" evidence="1">
    <location>
        <begin position="436"/>
        <end position="470"/>
    </location>
</feature>
<keyword evidence="5" id="KW-1185">Reference proteome</keyword>
<dbReference type="AlphaFoldDB" id="A0A2U1Q9Q1"/>
<feature type="compositionally biased region" description="Low complexity" evidence="1">
    <location>
        <begin position="525"/>
        <end position="534"/>
    </location>
</feature>
<feature type="domain" description="DUF7915" evidence="3">
    <location>
        <begin position="172"/>
        <end position="314"/>
    </location>
</feature>
<evidence type="ECO:0000259" key="2">
    <source>
        <dbReference type="Pfam" id="PF25500"/>
    </source>
</evidence>
<dbReference type="Gene3D" id="3.30.160.20">
    <property type="match status" value="1"/>
</dbReference>
<dbReference type="Pfam" id="PF25500">
    <property type="entry name" value="DUF7913"/>
    <property type="match status" value="1"/>
</dbReference>
<name>A0A2U1Q9Q1_ARTAN</name>
<feature type="compositionally biased region" description="Basic and acidic residues" evidence="1">
    <location>
        <begin position="447"/>
        <end position="460"/>
    </location>
</feature>
<comment type="caution">
    <text evidence="4">The sequence shown here is derived from an EMBL/GenBank/DDBJ whole genome shotgun (WGS) entry which is preliminary data.</text>
</comment>
<protein>
    <recommendedName>
        <fullName evidence="6">DRBM domain-containing protein</fullName>
    </recommendedName>
</protein>
<dbReference type="PANTHER" id="PTHR33913:SF1">
    <property type="entry name" value="DRBM DOMAIN-CONTAINING PROTEIN"/>
    <property type="match status" value="1"/>
</dbReference>
<dbReference type="SUPFAM" id="SSF54768">
    <property type="entry name" value="dsRNA-binding domain-like"/>
    <property type="match status" value="1"/>
</dbReference>
<dbReference type="CDD" id="cd00048">
    <property type="entry name" value="DSRM_SF"/>
    <property type="match status" value="1"/>
</dbReference>
<feature type="compositionally biased region" description="Basic and acidic residues" evidence="1">
    <location>
        <begin position="512"/>
        <end position="524"/>
    </location>
</feature>
<evidence type="ECO:0008006" key="6">
    <source>
        <dbReference type="Google" id="ProtNLM"/>
    </source>
</evidence>
<evidence type="ECO:0000313" key="4">
    <source>
        <dbReference type="EMBL" id="PWA94735.1"/>
    </source>
</evidence>